<dbReference type="SUPFAM" id="SSF46785">
    <property type="entry name" value="Winged helix' DNA-binding domain"/>
    <property type="match status" value="1"/>
</dbReference>
<keyword evidence="3" id="KW-0804">Transcription</keyword>
<name>A0ABU6MAD8_9BACI</name>
<dbReference type="PROSITE" id="PS50995">
    <property type="entry name" value="HTH_MARR_2"/>
    <property type="match status" value="1"/>
</dbReference>
<comment type="caution">
    <text evidence="5">The sequence shown here is derived from an EMBL/GenBank/DDBJ whole genome shotgun (WGS) entry which is preliminary data.</text>
</comment>
<dbReference type="RefSeq" id="WP_066263374.1">
    <property type="nucleotide sequence ID" value="NZ_JARMAB010000002.1"/>
</dbReference>
<evidence type="ECO:0000256" key="1">
    <source>
        <dbReference type="ARBA" id="ARBA00023015"/>
    </source>
</evidence>
<evidence type="ECO:0000313" key="5">
    <source>
        <dbReference type="EMBL" id="MED1201619.1"/>
    </source>
</evidence>
<dbReference type="SMART" id="SM00347">
    <property type="entry name" value="HTH_MARR"/>
    <property type="match status" value="1"/>
</dbReference>
<dbReference type="Proteomes" id="UP001341444">
    <property type="component" value="Unassembled WGS sequence"/>
</dbReference>
<dbReference type="PRINTS" id="PR00598">
    <property type="entry name" value="HTHMARR"/>
</dbReference>
<evidence type="ECO:0000256" key="2">
    <source>
        <dbReference type="ARBA" id="ARBA00023125"/>
    </source>
</evidence>
<keyword evidence="2" id="KW-0238">DNA-binding</keyword>
<evidence type="ECO:0000313" key="6">
    <source>
        <dbReference type="Proteomes" id="UP001341444"/>
    </source>
</evidence>
<dbReference type="InterPro" id="IPR036388">
    <property type="entry name" value="WH-like_DNA-bd_sf"/>
</dbReference>
<evidence type="ECO:0000256" key="3">
    <source>
        <dbReference type="ARBA" id="ARBA00023163"/>
    </source>
</evidence>
<dbReference type="Pfam" id="PF01047">
    <property type="entry name" value="MarR"/>
    <property type="match status" value="1"/>
</dbReference>
<feature type="domain" description="HTH marR-type" evidence="4">
    <location>
        <begin position="6"/>
        <end position="141"/>
    </location>
</feature>
<accession>A0ABU6MAD8</accession>
<organism evidence="5 6">
    <name type="scientific">Heyndrickxia acidicola</name>
    <dbReference type="NCBI Taxonomy" id="209389"/>
    <lineage>
        <taxon>Bacteria</taxon>
        <taxon>Bacillati</taxon>
        <taxon>Bacillota</taxon>
        <taxon>Bacilli</taxon>
        <taxon>Bacillales</taxon>
        <taxon>Bacillaceae</taxon>
        <taxon>Heyndrickxia</taxon>
    </lineage>
</organism>
<dbReference type="PANTHER" id="PTHR42756">
    <property type="entry name" value="TRANSCRIPTIONAL REGULATOR, MARR"/>
    <property type="match status" value="1"/>
</dbReference>
<reference evidence="5 6" key="1">
    <citation type="submission" date="2023-03" db="EMBL/GenBank/DDBJ databases">
        <title>Bacillus Genome Sequencing.</title>
        <authorList>
            <person name="Dunlap C."/>
        </authorList>
    </citation>
    <scope>NUCLEOTIDE SEQUENCE [LARGE SCALE GENOMIC DNA]</scope>
    <source>
        <strain evidence="5 6">B-23453</strain>
    </source>
</reference>
<keyword evidence="1" id="KW-0805">Transcription regulation</keyword>
<protein>
    <submittedName>
        <fullName evidence="5">MarR family transcriptional regulator</fullName>
    </submittedName>
</protein>
<evidence type="ECO:0000259" key="4">
    <source>
        <dbReference type="PROSITE" id="PS50995"/>
    </source>
</evidence>
<dbReference type="EMBL" id="JARMAB010000002">
    <property type="protein sequence ID" value="MED1201619.1"/>
    <property type="molecule type" value="Genomic_DNA"/>
</dbReference>
<sequence length="150" mass="17283">MAKNEKDSIETIELEIVMLLRRADFKKTLDGNKNSLDRSGYLLLTLLANEGPLSIRVMADRFQLNMSTISRQVHALEVNGLIQRKEDELDARVSLIYISEKGQTALNASKKYRIESYENILEGWTNDEKGIFADLLTRLNRAIEKRRKLQ</sequence>
<dbReference type="Gene3D" id="1.10.10.10">
    <property type="entry name" value="Winged helix-like DNA-binding domain superfamily/Winged helix DNA-binding domain"/>
    <property type="match status" value="1"/>
</dbReference>
<keyword evidence="6" id="KW-1185">Reference proteome</keyword>
<dbReference type="InterPro" id="IPR000835">
    <property type="entry name" value="HTH_MarR-typ"/>
</dbReference>
<dbReference type="InterPro" id="IPR036390">
    <property type="entry name" value="WH_DNA-bd_sf"/>
</dbReference>
<gene>
    <name evidence="5" type="ORF">P4T90_00770</name>
</gene>
<dbReference type="PANTHER" id="PTHR42756:SF1">
    <property type="entry name" value="TRANSCRIPTIONAL REPRESSOR OF EMRAB OPERON"/>
    <property type="match status" value="1"/>
</dbReference>
<proteinExistence type="predicted"/>